<sequence length="105" mass="10949">MNLKTVAAVLVLVFLALVLAQTNTETPTPTLITTATPTPTPSATNATSPPATKAPYKFDMATEGATVIVLTCVMVGIAVFLCGCVVVGDNIVYIAQKKRRAAKLQ</sequence>
<proteinExistence type="predicted"/>
<feature type="chain" id="PRO_5043576497" description="Transmembrane protein" evidence="3">
    <location>
        <begin position="21"/>
        <end position="105"/>
    </location>
</feature>
<evidence type="ECO:0000313" key="4">
    <source>
        <dbReference type="EMBL" id="KAL0489471.1"/>
    </source>
</evidence>
<feature type="signal peptide" evidence="3">
    <location>
        <begin position="1"/>
        <end position="20"/>
    </location>
</feature>
<evidence type="ECO:0000313" key="5">
    <source>
        <dbReference type="Proteomes" id="UP001431209"/>
    </source>
</evidence>
<dbReference type="EMBL" id="JAOPGA020001558">
    <property type="protein sequence ID" value="KAL0489471.1"/>
    <property type="molecule type" value="Genomic_DNA"/>
</dbReference>
<evidence type="ECO:0008006" key="6">
    <source>
        <dbReference type="Google" id="ProtNLM"/>
    </source>
</evidence>
<keyword evidence="2" id="KW-0472">Membrane</keyword>
<evidence type="ECO:0000256" key="2">
    <source>
        <dbReference type="SAM" id="Phobius"/>
    </source>
</evidence>
<feature type="region of interest" description="Disordered" evidence="1">
    <location>
        <begin position="29"/>
        <end position="49"/>
    </location>
</feature>
<accession>A0AAW2ZL80</accession>
<keyword evidence="2" id="KW-0812">Transmembrane</keyword>
<keyword evidence="5" id="KW-1185">Reference proteome</keyword>
<keyword evidence="2" id="KW-1133">Transmembrane helix</keyword>
<protein>
    <recommendedName>
        <fullName evidence="6">Transmembrane protein</fullName>
    </recommendedName>
</protein>
<name>A0AAW2ZL80_9EUKA</name>
<evidence type="ECO:0000256" key="1">
    <source>
        <dbReference type="SAM" id="MobiDB-lite"/>
    </source>
</evidence>
<feature type="transmembrane region" description="Helical" evidence="2">
    <location>
        <begin position="67"/>
        <end position="95"/>
    </location>
</feature>
<reference evidence="4 5" key="1">
    <citation type="submission" date="2024-03" db="EMBL/GenBank/DDBJ databases">
        <title>The Acrasis kona genome and developmental transcriptomes reveal deep origins of eukaryotic multicellular pathways.</title>
        <authorList>
            <person name="Sheikh S."/>
            <person name="Fu C.-J."/>
            <person name="Brown M.W."/>
            <person name="Baldauf S.L."/>
        </authorList>
    </citation>
    <scope>NUCLEOTIDE SEQUENCE [LARGE SCALE GENOMIC DNA]</scope>
    <source>
        <strain evidence="4 5">ATCC MYA-3509</strain>
    </source>
</reference>
<keyword evidence="3" id="KW-0732">Signal</keyword>
<organism evidence="4 5">
    <name type="scientific">Acrasis kona</name>
    <dbReference type="NCBI Taxonomy" id="1008807"/>
    <lineage>
        <taxon>Eukaryota</taxon>
        <taxon>Discoba</taxon>
        <taxon>Heterolobosea</taxon>
        <taxon>Tetramitia</taxon>
        <taxon>Eutetramitia</taxon>
        <taxon>Acrasidae</taxon>
        <taxon>Acrasis</taxon>
    </lineage>
</organism>
<dbReference type="Proteomes" id="UP001431209">
    <property type="component" value="Unassembled WGS sequence"/>
</dbReference>
<dbReference type="AlphaFoldDB" id="A0AAW2ZL80"/>
<evidence type="ECO:0000256" key="3">
    <source>
        <dbReference type="SAM" id="SignalP"/>
    </source>
</evidence>
<comment type="caution">
    <text evidence="4">The sequence shown here is derived from an EMBL/GenBank/DDBJ whole genome shotgun (WGS) entry which is preliminary data.</text>
</comment>
<gene>
    <name evidence="4" type="ORF">AKO1_009164</name>
</gene>